<evidence type="ECO:0000313" key="1">
    <source>
        <dbReference type="EMBL" id="KAG7640575.1"/>
    </source>
</evidence>
<reference evidence="1 2" key="1">
    <citation type="submission" date="2020-12" db="EMBL/GenBank/DDBJ databases">
        <title>Concerted genomic and epigenomic changes stabilize Arabidopsis allopolyploids.</title>
        <authorList>
            <person name="Chen Z."/>
        </authorList>
    </citation>
    <scope>NUCLEOTIDE SEQUENCE [LARGE SCALE GENOMIC DNA]</scope>
    <source>
        <strain evidence="1">As9502</strain>
        <tissue evidence="1">Leaf</tissue>
    </source>
</reference>
<proteinExistence type="predicted"/>
<protein>
    <submittedName>
        <fullName evidence="1">Uncharacterized protein</fullName>
    </submittedName>
</protein>
<comment type="caution">
    <text evidence="1">The sequence shown here is derived from an EMBL/GenBank/DDBJ whole genome shotgun (WGS) entry which is preliminary data.</text>
</comment>
<sequence>MGEQKKSTKTTMHMKKFMSWKVDRRVSELVQATYFKNFLKFEESKHKLNLPLLTAVMSFFDDKQKAFSFPAENSMVDFGLEDILYITGLPIDGKQIKWQPYSKVELLEYTSQLRMVFAQVPCICFNTITYNCPGTFFKQLGLEESDIRMPPEIKPNLASKLSRHKDKDWREHNSFYSQMNLAWEKRDNRLVYQRHNEEYEMNFGFHSRSISGRGGVEAITNDPVDNQDESDEIPFPISVENVTGASNNDQNRRVLGLIRNITPSFKTHLVLKVEARKLSQMNSGSYFQSISGKGRVEASTKDPVFVVFKVLSFYLQSLAVGTPSPSWILSPAWRAQALGDTPEVSSVETEDDFSATTSFGSNSNSFPTGFSFPENVIPDTYGREAENKEEVTNYLDAILEELILEMTEHSLDVVLEAKQDICRIYGFDPQSSPMHIVSQGESLIRMVFLSHNN</sequence>
<keyword evidence="2" id="KW-1185">Reference proteome</keyword>
<name>A0A8T2FW60_ARASU</name>
<dbReference type="PANTHER" id="PTHR46033:SF17">
    <property type="entry name" value="AMINOTRANSFERASE-LIKE PLANT MOBILE DOMAIN-CONTAINING PROTEIN"/>
    <property type="match status" value="1"/>
</dbReference>
<dbReference type="AlphaFoldDB" id="A0A8T2FW60"/>
<dbReference type="OrthoDB" id="1746428at2759"/>
<dbReference type="EMBL" id="JAEFBJ010000002">
    <property type="protein sequence ID" value="KAG7640575.1"/>
    <property type="molecule type" value="Genomic_DNA"/>
</dbReference>
<dbReference type="GO" id="GO:0010073">
    <property type="term" value="P:meristem maintenance"/>
    <property type="evidence" value="ECO:0007669"/>
    <property type="project" value="InterPro"/>
</dbReference>
<organism evidence="1 2">
    <name type="scientific">Arabidopsis suecica</name>
    <name type="common">Swedish thale-cress</name>
    <name type="synonym">Cardaminopsis suecica</name>
    <dbReference type="NCBI Taxonomy" id="45249"/>
    <lineage>
        <taxon>Eukaryota</taxon>
        <taxon>Viridiplantae</taxon>
        <taxon>Streptophyta</taxon>
        <taxon>Embryophyta</taxon>
        <taxon>Tracheophyta</taxon>
        <taxon>Spermatophyta</taxon>
        <taxon>Magnoliopsida</taxon>
        <taxon>eudicotyledons</taxon>
        <taxon>Gunneridae</taxon>
        <taxon>Pentapetalae</taxon>
        <taxon>rosids</taxon>
        <taxon>malvids</taxon>
        <taxon>Brassicales</taxon>
        <taxon>Brassicaceae</taxon>
        <taxon>Camelineae</taxon>
        <taxon>Arabidopsis</taxon>
    </lineage>
</organism>
<dbReference type="PANTHER" id="PTHR46033">
    <property type="entry name" value="PROTEIN MAIN-LIKE 2"/>
    <property type="match status" value="1"/>
</dbReference>
<dbReference type="InterPro" id="IPR044824">
    <property type="entry name" value="MAIN-like"/>
</dbReference>
<evidence type="ECO:0000313" key="2">
    <source>
        <dbReference type="Proteomes" id="UP000694251"/>
    </source>
</evidence>
<gene>
    <name evidence="1" type="ORF">ISN44_As02g004210</name>
</gene>
<accession>A0A8T2FW60</accession>
<dbReference type="Proteomes" id="UP000694251">
    <property type="component" value="Chromosome 2"/>
</dbReference>